<evidence type="ECO:0000256" key="1">
    <source>
        <dbReference type="ARBA" id="ARBA00002782"/>
    </source>
</evidence>
<keyword evidence="4" id="KW-1185">Reference proteome</keyword>
<name>A0ABP1BXD0_9BRYO</name>
<dbReference type="Gene3D" id="3.10.490.10">
    <property type="entry name" value="Gamma-glutamyl cyclotransferase-like"/>
    <property type="match status" value="1"/>
</dbReference>
<feature type="domain" description="Gamma-glutamylcyclotransferase AIG2-like" evidence="2">
    <location>
        <begin position="34"/>
        <end position="159"/>
    </location>
</feature>
<dbReference type="Proteomes" id="UP001497522">
    <property type="component" value="Chromosome 7"/>
</dbReference>
<dbReference type="Pfam" id="PF06094">
    <property type="entry name" value="GGACT"/>
    <property type="match status" value="1"/>
</dbReference>
<evidence type="ECO:0000313" key="4">
    <source>
        <dbReference type="Proteomes" id="UP001497522"/>
    </source>
</evidence>
<evidence type="ECO:0000259" key="2">
    <source>
        <dbReference type="Pfam" id="PF06094"/>
    </source>
</evidence>
<protein>
    <recommendedName>
        <fullName evidence="2">Gamma-glutamylcyclotransferase AIG2-like domain-containing protein</fullName>
    </recommendedName>
</protein>
<evidence type="ECO:0000313" key="3">
    <source>
        <dbReference type="EMBL" id="CAK9880607.1"/>
    </source>
</evidence>
<sequence>MESQVKTTLTEWLSCCCKILAQHLASYGGAADHVFVYGKLRPDDVGTALPLPDACDACDAQKAWLLGGRLYSFNRGGQEHAAVRLREAGQATCGWVVKAPTPDVMSVLLRESEAREYSPQLYEKDIVEVVTEKGERVPSYVYHRPDVDVSNPVPKGDWLQHFK</sequence>
<dbReference type="InterPro" id="IPR009288">
    <property type="entry name" value="AIG2-like_dom"/>
</dbReference>
<dbReference type="InterPro" id="IPR013024">
    <property type="entry name" value="GGCT-like"/>
</dbReference>
<dbReference type="InterPro" id="IPR036568">
    <property type="entry name" value="GGCT-like_sf"/>
</dbReference>
<reference evidence="3" key="1">
    <citation type="submission" date="2024-03" db="EMBL/GenBank/DDBJ databases">
        <authorList>
            <consortium name="ELIXIR-Norway"/>
            <consortium name="Elixir Norway"/>
        </authorList>
    </citation>
    <scope>NUCLEOTIDE SEQUENCE</scope>
</reference>
<comment type="function">
    <text evidence="1">Putative gamma-glutamylcyclotransferase.</text>
</comment>
<organism evidence="3 4">
    <name type="scientific">Sphagnum jensenii</name>
    <dbReference type="NCBI Taxonomy" id="128206"/>
    <lineage>
        <taxon>Eukaryota</taxon>
        <taxon>Viridiplantae</taxon>
        <taxon>Streptophyta</taxon>
        <taxon>Embryophyta</taxon>
        <taxon>Bryophyta</taxon>
        <taxon>Sphagnophytina</taxon>
        <taxon>Sphagnopsida</taxon>
        <taxon>Sphagnales</taxon>
        <taxon>Sphagnaceae</taxon>
        <taxon>Sphagnum</taxon>
    </lineage>
</organism>
<proteinExistence type="predicted"/>
<dbReference type="CDD" id="cd06661">
    <property type="entry name" value="GGCT_like"/>
    <property type="match status" value="1"/>
</dbReference>
<gene>
    <name evidence="3" type="ORF">CSSPJE1EN2_LOCUS22006</name>
</gene>
<dbReference type="SUPFAM" id="SSF110857">
    <property type="entry name" value="Gamma-glutamyl cyclotransferase-like"/>
    <property type="match status" value="1"/>
</dbReference>
<dbReference type="EMBL" id="OZ023708">
    <property type="protein sequence ID" value="CAK9880607.1"/>
    <property type="molecule type" value="Genomic_DNA"/>
</dbReference>
<accession>A0ABP1BXD0</accession>